<dbReference type="PROSITE" id="PS51687">
    <property type="entry name" value="SAM_MT_RNA_M5U"/>
    <property type="match status" value="1"/>
</dbReference>
<dbReference type="PROSITE" id="PS01230">
    <property type="entry name" value="TRMA_1"/>
    <property type="match status" value="1"/>
</dbReference>
<feature type="domain" description="TRAM" evidence="12">
    <location>
        <begin position="1"/>
        <end position="61"/>
    </location>
</feature>
<dbReference type="CDD" id="cd02440">
    <property type="entry name" value="AdoMet_MTases"/>
    <property type="match status" value="1"/>
</dbReference>
<dbReference type="SUPFAM" id="SSF53335">
    <property type="entry name" value="S-adenosyl-L-methionine-dependent methyltransferases"/>
    <property type="match status" value="1"/>
</dbReference>
<dbReference type="Pfam" id="PF01938">
    <property type="entry name" value="TRAM"/>
    <property type="match status" value="1"/>
</dbReference>
<evidence type="ECO:0000256" key="7">
    <source>
        <dbReference type="ARBA" id="ARBA00023004"/>
    </source>
</evidence>
<keyword evidence="7 9" id="KW-0408">Iron</keyword>
<keyword evidence="8 9" id="KW-0411">Iron-sulfur</keyword>
<feature type="binding site" evidence="9 10">
    <location>
        <position position="301"/>
    </location>
    <ligand>
        <name>S-adenosyl-L-methionine</name>
        <dbReference type="ChEBI" id="CHEBI:59789"/>
    </ligand>
</feature>
<dbReference type="Gene3D" id="2.40.50.140">
    <property type="entry name" value="Nucleic acid-binding proteins"/>
    <property type="match status" value="1"/>
</dbReference>
<evidence type="ECO:0000256" key="8">
    <source>
        <dbReference type="ARBA" id="ARBA00023014"/>
    </source>
</evidence>
<keyword evidence="3 9" id="KW-0489">Methyltransferase</keyword>
<feature type="binding site" evidence="9">
    <location>
        <position position="74"/>
    </location>
    <ligand>
        <name>[4Fe-4S] cluster</name>
        <dbReference type="ChEBI" id="CHEBI:49883"/>
    </ligand>
</feature>
<evidence type="ECO:0000256" key="9">
    <source>
        <dbReference type="HAMAP-Rule" id="MF_01010"/>
    </source>
</evidence>
<dbReference type="Proteomes" id="UP000223759">
    <property type="component" value="Unassembled WGS sequence"/>
</dbReference>
<dbReference type="SUPFAM" id="SSF50249">
    <property type="entry name" value="Nucleic acid-binding proteins"/>
    <property type="match status" value="1"/>
</dbReference>
<dbReference type="NCBIfam" id="TIGR00479">
    <property type="entry name" value="rumA"/>
    <property type="match status" value="1"/>
</dbReference>
<feature type="binding site" evidence="9">
    <location>
        <position position="306"/>
    </location>
    <ligand>
        <name>S-adenosyl-L-methionine</name>
        <dbReference type="ChEBI" id="CHEBI:59789"/>
    </ligand>
</feature>
<dbReference type="InterPro" id="IPR029063">
    <property type="entry name" value="SAM-dependent_MTases_sf"/>
</dbReference>
<name>A0A1R3VMT0_9GAMM</name>
<evidence type="ECO:0000256" key="5">
    <source>
        <dbReference type="ARBA" id="ARBA00022691"/>
    </source>
</evidence>
<dbReference type="GO" id="GO:0051539">
    <property type="term" value="F:4 iron, 4 sulfur cluster binding"/>
    <property type="evidence" value="ECO:0007669"/>
    <property type="project" value="UniProtKB-KW"/>
</dbReference>
<proteinExistence type="inferred from homology"/>
<evidence type="ECO:0000256" key="1">
    <source>
        <dbReference type="ARBA" id="ARBA00022485"/>
    </source>
</evidence>
<protein>
    <recommendedName>
        <fullName evidence="9">23S rRNA (uracil(1939)-C(5))-methyltransferase RlmD</fullName>
        <ecNumber evidence="9">2.1.1.190</ecNumber>
    </recommendedName>
    <alternativeName>
        <fullName evidence="9">23S rRNA(m5U1939)-methyltransferase</fullName>
    </alternativeName>
</protein>
<feature type="binding site" evidence="9 10">
    <location>
        <position position="272"/>
    </location>
    <ligand>
        <name>S-adenosyl-L-methionine</name>
        <dbReference type="ChEBI" id="CHEBI:59789"/>
    </ligand>
</feature>
<dbReference type="PROSITE" id="PS50926">
    <property type="entry name" value="TRAM"/>
    <property type="match status" value="1"/>
</dbReference>
<dbReference type="GO" id="GO:0003723">
    <property type="term" value="F:RNA binding"/>
    <property type="evidence" value="ECO:0007669"/>
    <property type="project" value="InterPro"/>
</dbReference>
<keyword evidence="4 9" id="KW-0808">Transferase</keyword>
<evidence type="ECO:0000256" key="6">
    <source>
        <dbReference type="ARBA" id="ARBA00022723"/>
    </source>
</evidence>
<dbReference type="EMBL" id="FTPK01000001">
    <property type="protein sequence ID" value="SIT65888.1"/>
    <property type="molecule type" value="Genomic_DNA"/>
</dbReference>
<feature type="active site" evidence="11">
    <location>
        <position position="396"/>
    </location>
</feature>
<keyword evidence="1 9" id="KW-0004">4Fe-4S</keyword>
<dbReference type="PANTHER" id="PTHR11061">
    <property type="entry name" value="RNA M5U METHYLTRANSFERASE"/>
    <property type="match status" value="1"/>
</dbReference>
<reference evidence="13 14" key="1">
    <citation type="submission" date="2017-01" db="EMBL/GenBank/DDBJ databases">
        <authorList>
            <person name="Mah S.A."/>
            <person name="Swanson W.J."/>
            <person name="Moy G.W."/>
            <person name="Vacquier V.D."/>
        </authorList>
    </citation>
    <scope>NUCLEOTIDE SEQUENCE [LARGE SCALE GENOMIC DNA]</scope>
    <source>
        <strain evidence="13 14">M9</strain>
    </source>
</reference>
<dbReference type="OrthoDB" id="9804590at2"/>
<dbReference type="NCBIfam" id="NF009639">
    <property type="entry name" value="PRK13168.1"/>
    <property type="match status" value="1"/>
</dbReference>
<dbReference type="InterPro" id="IPR030390">
    <property type="entry name" value="MeTrfase_TrmA_AS"/>
</dbReference>
<dbReference type="Gene3D" id="2.40.50.1070">
    <property type="match status" value="1"/>
</dbReference>
<dbReference type="HAMAP" id="MF_01010">
    <property type="entry name" value="23SrRNA_methyltr_RlmD"/>
    <property type="match status" value="1"/>
</dbReference>
<dbReference type="InterPro" id="IPR002792">
    <property type="entry name" value="TRAM_dom"/>
</dbReference>
<accession>A0A1R3VMT0</accession>
<keyword evidence="6 9" id="KW-0479">Metal-binding</keyword>
<evidence type="ECO:0000256" key="3">
    <source>
        <dbReference type="ARBA" id="ARBA00022603"/>
    </source>
</evidence>
<evidence type="ECO:0000256" key="4">
    <source>
        <dbReference type="ARBA" id="ARBA00022679"/>
    </source>
</evidence>
<feature type="binding site" evidence="9">
    <location>
        <position position="162"/>
    </location>
    <ligand>
        <name>[4Fe-4S] cluster</name>
        <dbReference type="ChEBI" id="CHEBI:49883"/>
    </ligand>
</feature>
<dbReference type="GO" id="GO:0005506">
    <property type="term" value="F:iron ion binding"/>
    <property type="evidence" value="ECO:0007669"/>
    <property type="project" value="UniProtKB-UniRule"/>
</dbReference>
<feature type="binding site" evidence="9">
    <location>
        <position position="349"/>
    </location>
    <ligand>
        <name>S-adenosyl-L-methionine</name>
        <dbReference type="ChEBI" id="CHEBI:59789"/>
    </ligand>
</feature>
<dbReference type="STRING" id="233100.SAMN05216526_0344"/>
<organism evidence="13 14">
    <name type="scientific">Ectothiorhodosinus mongolicus</name>
    <dbReference type="NCBI Taxonomy" id="233100"/>
    <lineage>
        <taxon>Bacteria</taxon>
        <taxon>Pseudomonadati</taxon>
        <taxon>Pseudomonadota</taxon>
        <taxon>Gammaproteobacteria</taxon>
        <taxon>Chromatiales</taxon>
        <taxon>Ectothiorhodospiraceae</taxon>
        <taxon>Ectothiorhodosinus</taxon>
    </lineage>
</organism>
<feature type="binding site" evidence="9">
    <location>
        <position position="80"/>
    </location>
    <ligand>
        <name>[4Fe-4S] cluster</name>
        <dbReference type="ChEBI" id="CHEBI:49883"/>
    </ligand>
</feature>
<keyword evidence="2 9" id="KW-0698">rRNA processing</keyword>
<dbReference type="PANTHER" id="PTHR11061:SF49">
    <property type="entry name" value="23S RRNA (URACIL(1939)-C(5))-METHYLTRANSFERASE RLMD"/>
    <property type="match status" value="1"/>
</dbReference>
<dbReference type="FunFam" id="2.40.50.140:FF:000097">
    <property type="entry name" value="23S rRNA (uracil(1939)-C(5))-methyltransferase RlmD"/>
    <property type="match status" value="1"/>
</dbReference>
<feature type="binding site" evidence="9">
    <location>
        <position position="83"/>
    </location>
    <ligand>
        <name>[4Fe-4S] cluster</name>
        <dbReference type="ChEBI" id="CHEBI:49883"/>
    </ligand>
</feature>
<comment type="similarity">
    <text evidence="9">Belongs to the class I-like SAM-binding methyltransferase superfamily. RNA M5U methyltransferase family. RlmD subfamily.</text>
</comment>
<dbReference type="PROSITE" id="PS01231">
    <property type="entry name" value="TRMA_2"/>
    <property type="match status" value="1"/>
</dbReference>
<dbReference type="Pfam" id="PF05958">
    <property type="entry name" value="tRNA_U5-meth_tr"/>
    <property type="match status" value="1"/>
</dbReference>
<dbReference type="InterPro" id="IPR010280">
    <property type="entry name" value="U5_MeTrfase_fam"/>
</dbReference>
<comment type="function">
    <text evidence="9">Catalyzes the formation of 5-methyl-uridine at position 1939 (m5U1939) in 23S rRNA.</text>
</comment>
<gene>
    <name evidence="9" type="primary">rlmD</name>
    <name evidence="13" type="ORF">SAMN05216526_0344</name>
</gene>
<dbReference type="Gene3D" id="3.40.50.150">
    <property type="entry name" value="Vaccinia Virus protein VP39"/>
    <property type="match status" value="1"/>
</dbReference>
<dbReference type="RefSeq" id="WP_076754387.1">
    <property type="nucleotide sequence ID" value="NZ_CP023018.1"/>
</dbReference>
<keyword evidence="5 9" id="KW-0949">S-adenosyl-L-methionine</keyword>
<dbReference type="EC" id="2.1.1.190" evidence="9"/>
<feature type="binding site" evidence="9 10">
    <location>
        <position position="322"/>
    </location>
    <ligand>
        <name>S-adenosyl-L-methionine</name>
        <dbReference type="ChEBI" id="CHEBI:59789"/>
    </ligand>
</feature>
<dbReference type="AlphaFoldDB" id="A0A1R3VMT0"/>
<dbReference type="InterPro" id="IPR001566">
    <property type="entry name" value="23S_rRNA_MeTrfase_RlmD"/>
</dbReference>
<dbReference type="GO" id="GO:0070475">
    <property type="term" value="P:rRNA base methylation"/>
    <property type="evidence" value="ECO:0007669"/>
    <property type="project" value="TreeGrafter"/>
</dbReference>
<evidence type="ECO:0000259" key="12">
    <source>
        <dbReference type="PROSITE" id="PS50926"/>
    </source>
</evidence>
<feature type="active site" description="Nucleophile" evidence="9 10">
    <location>
        <position position="396"/>
    </location>
</feature>
<evidence type="ECO:0000256" key="10">
    <source>
        <dbReference type="PROSITE-ProRule" id="PRU01024"/>
    </source>
</evidence>
<evidence type="ECO:0000313" key="13">
    <source>
        <dbReference type="EMBL" id="SIT65888.1"/>
    </source>
</evidence>
<keyword evidence="14" id="KW-1185">Reference proteome</keyword>
<feature type="binding site" evidence="9 10">
    <location>
        <position position="370"/>
    </location>
    <ligand>
        <name>S-adenosyl-L-methionine</name>
        <dbReference type="ChEBI" id="CHEBI:59789"/>
    </ligand>
</feature>
<evidence type="ECO:0000256" key="2">
    <source>
        <dbReference type="ARBA" id="ARBA00022552"/>
    </source>
</evidence>
<dbReference type="InterPro" id="IPR030391">
    <property type="entry name" value="MeTrfase_TrmA_CS"/>
</dbReference>
<evidence type="ECO:0000313" key="14">
    <source>
        <dbReference type="Proteomes" id="UP000223759"/>
    </source>
</evidence>
<comment type="catalytic activity">
    <reaction evidence="9">
        <text>uridine(1939) in 23S rRNA + S-adenosyl-L-methionine = 5-methyluridine(1939) in 23S rRNA + S-adenosyl-L-homocysteine + H(+)</text>
        <dbReference type="Rhea" id="RHEA:42908"/>
        <dbReference type="Rhea" id="RHEA-COMP:10278"/>
        <dbReference type="Rhea" id="RHEA-COMP:10279"/>
        <dbReference type="ChEBI" id="CHEBI:15378"/>
        <dbReference type="ChEBI" id="CHEBI:57856"/>
        <dbReference type="ChEBI" id="CHEBI:59789"/>
        <dbReference type="ChEBI" id="CHEBI:65315"/>
        <dbReference type="ChEBI" id="CHEBI:74447"/>
        <dbReference type="EC" id="2.1.1.190"/>
    </reaction>
</comment>
<sequence length="445" mass="48861">MGRRIPQEPVVATIENMTPEGRGVARIDGKTVFVDGALPGETVSFRYTRCQRRYDEARTEEVLQASSDRVAAECAHFGICGGCSLQHMNAGAQLRMKQQTLRDNLERIGKVSPVEWAEPITAQPWGYRRKARLGVKYVPKKGGVLVGFRERSSPYLAMIERCPVLHPGVGERIMKLRQLMDGLEAKARIPQIEVAVDESDQIALVFRNLDPLSTQDQQQLTAFAQAEGLQVYLQPAGPESVTPLWPQIPQELAYGHPEFDVSLKFSPLDFFQVNSAINRAMVPQAMAWLDVQPEHRVLDLFCGLGNFTLPLARRAQSVLGVEGDAAMVARAADNARLNGLSNVQFKAADLTDAGALTHLTSHGFERVLLDPPRLGALATLPAVAASGAERLVYVSCNPATLARDAEQLVHTHGYVLERAGVMDMFPHTAHVESMALFVKGRAKAR</sequence>
<dbReference type="InterPro" id="IPR012340">
    <property type="entry name" value="NA-bd_OB-fold"/>
</dbReference>
<evidence type="ECO:0000256" key="11">
    <source>
        <dbReference type="PROSITE-ProRule" id="PRU10015"/>
    </source>
</evidence>
<dbReference type="GO" id="GO:0070041">
    <property type="term" value="F:rRNA (uridine-C5-)-methyltransferase activity"/>
    <property type="evidence" value="ECO:0007669"/>
    <property type="project" value="UniProtKB-UniRule"/>
</dbReference>